<keyword evidence="3" id="KW-0378">Hydrolase</keyword>
<keyword evidence="2" id="KW-0064">Aspartyl protease</keyword>
<name>A0A7K7I9S9_LOXCU</name>
<dbReference type="Pfam" id="PF00692">
    <property type="entry name" value="dUTPase"/>
    <property type="match status" value="1"/>
</dbReference>
<dbReference type="EMBL" id="VZSM01000673">
    <property type="protein sequence ID" value="NWY90816.1"/>
    <property type="molecule type" value="Genomic_DNA"/>
</dbReference>
<proteinExistence type="predicted"/>
<keyword evidence="6" id="KW-1185">Reference proteome</keyword>
<keyword evidence="1" id="KW-0645">Protease</keyword>
<evidence type="ECO:0000259" key="4">
    <source>
        <dbReference type="PROSITE" id="PS50175"/>
    </source>
</evidence>
<dbReference type="CDD" id="cd07557">
    <property type="entry name" value="trimeric_dUTPase"/>
    <property type="match status" value="1"/>
</dbReference>
<dbReference type="Gene3D" id="2.40.70.10">
    <property type="entry name" value="Acid Proteases"/>
    <property type="match status" value="1"/>
</dbReference>
<dbReference type="InterPro" id="IPR051592">
    <property type="entry name" value="HERV-K_Pro_peptidase_A2"/>
</dbReference>
<dbReference type="GO" id="GO:0006508">
    <property type="term" value="P:proteolysis"/>
    <property type="evidence" value="ECO:0007669"/>
    <property type="project" value="UniProtKB-KW"/>
</dbReference>
<dbReference type="Proteomes" id="UP000564784">
    <property type="component" value="Unassembled WGS sequence"/>
</dbReference>
<dbReference type="GO" id="GO:0004190">
    <property type="term" value="F:aspartic-type endopeptidase activity"/>
    <property type="evidence" value="ECO:0007669"/>
    <property type="project" value="UniProtKB-KW"/>
</dbReference>
<dbReference type="InterPro" id="IPR001995">
    <property type="entry name" value="Peptidase_A2_cat"/>
</dbReference>
<dbReference type="SUPFAM" id="SSF51283">
    <property type="entry name" value="dUTPase-like"/>
    <property type="match status" value="1"/>
</dbReference>
<dbReference type="AlphaFoldDB" id="A0A7K7I9S9"/>
<dbReference type="InterPro" id="IPR021109">
    <property type="entry name" value="Peptidase_aspartic_dom_sf"/>
</dbReference>
<dbReference type="OrthoDB" id="9900537at2759"/>
<feature type="non-terminal residue" evidence="5">
    <location>
        <position position="158"/>
    </location>
</feature>
<dbReference type="InterPro" id="IPR036157">
    <property type="entry name" value="dUTPase-like_sf"/>
</dbReference>
<gene>
    <name evidence="5" type="primary">Ervk9_0</name>
    <name evidence="5" type="ORF">LOXCUR_R15121</name>
</gene>
<reference evidence="5 6" key="1">
    <citation type="submission" date="2019-09" db="EMBL/GenBank/DDBJ databases">
        <title>Bird 10,000 Genomes (B10K) Project - Family phase.</title>
        <authorList>
            <person name="Zhang G."/>
        </authorList>
    </citation>
    <scope>NUCLEOTIDE SEQUENCE [LARGE SCALE GENOMIC DNA]</scope>
    <source>
        <strain evidence="5">OUT-0011</strain>
        <tissue evidence="5">Muscle</tissue>
    </source>
</reference>
<organism evidence="5 6">
    <name type="scientific">Loxia curvirostra</name>
    <name type="common">Red crossbill</name>
    <dbReference type="NCBI Taxonomy" id="64802"/>
    <lineage>
        <taxon>Eukaryota</taxon>
        <taxon>Metazoa</taxon>
        <taxon>Chordata</taxon>
        <taxon>Craniata</taxon>
        <taxon>Vertebrata</taxon>
        <taxon>Euteleostomi</taxon>
        <taxon>Archelosauria</taxon>
        <taxon>Archosauria</taxon>
        <taxon>Dinosauria</taxon>
        <taxon>Saurischia</taxon>
        <taxon>Theropoda</taxon>
        <taxon>Coelurosauria</taxon>
        <taxon>Aves</taxon>
        <taxon>Neognathae</taxon>
        <taxon>Neoaves</taxon>
        <taxon>Telluraves</taxon>
        <taxon>Australaves</taxon>
        <taxon>Passeriformes</taxon>
        <taxon>Passeroidea</taxon>
        <taxon>Fringillidae</taxon>
        <taxon>Carduelinae</taxon>
        <taxon>Loxia</taxon>
    </lineage>
</organism>
<evidence type="ECO:0000256" key="3">
    <source>
        <dbReference type="ARBA" id="ARBA00022801"/>
    </source>
</evidence>
<dbReference type="InterPro" id="IPR029054">
    <property type="entry name" value="dUTPase-like"/>
</dbReference>
<dbReference type="PANTHER" id="PTHR19422:SF123">
    <property type="entry name" value="RT1 CLASS I, LOCUS CE15"/>
    <property type="match status" value="1"/>
</dbReference>
<evidence type="ECO:0000256" key="1">
    <source>
        <dbReference type="ARBA" id="ARBA00022670"/>
    </source>
</evidence>
<dbReference type="SUPFAM" id="SSF50630">
    <property type="entry name" value="Acid proteases"/>
    <property type="match status" value="1"/>
</dbReference>
<comment type="caution">
    <text evidence="5">The sequence shown here is derived from an EMBL/GenBank/DDBJ whole genome shotgun (WGS) entry which is preliminary data.</text>
</comment>
<dbReference type="InterPro" id="IPR033704">
    <property type="entry name" value="dUTPase_trimeric"/>
</dbReference>
<evidence type="ECO:0000313" key="6">
    <source>
        <dbReference type="Proteomes" id="UP000564784"/>
    </source>
</evidence>
<dbReference type="PANTHER" id="PTHR19422">
    <property type="entry name" value="GAG RETROVIRAL POLYPROTEIN"/>
    <property type="match status" value="1"/>
</dbReference>
<sequence length="158" mass="16499">GSAGIDIPTANRVTINSHDVVKVPLQAWGPIGKGLSALLIGISSATLMGLNVHVGVIDADYTGQICAMISTNYPPVTIPKGTCLAQIVPFLSCVPKTENQLRSTGGFGSTGTPQVCWAQRVTAQRPTLTCTLTSENARPRQIKVNGLLDMGADITIVS</sequence>
<evidence type="ECO:0000313" key="5">
    <source>
        <dbReference type="EMBL" id="NWY90816.1"/>
    </source>
</evidence>
<feature type="non-terminal residue" evidence="5">
    <location>
        <position position="1"/>
    </location>
</feature>
<dbReference type="PROSITE" id="PS50175">
    <property type="entry name" value="ASP_PROT_RETROV"/>
    <property type="match status" value="1"/>
</dbReference>
<dbReference type="Gene3D" id="2.70.40.10">
    <property type="match status" value="1"/>
</dbReference>
<feature type="domain" description="Peptidase A2" evidence="4">
    <location>
        <begin position="144"/>
        <end position="158"/>
    </location>
</feature>
<accession>A0A7K7I9S9</accession>
<evidence type="ECO:0000256" key="2">
    <source>
        <dbReference type="ARBA" id="ARBA00022750"/>
    </source>
</evidence>
<protein>
    <submittedName>
        <fullName evidence="5">POK9 protein</fullName>
    </submittedName>
</protein>